<evidence type="ECO:0000256" key="1">
    <source>
        <dbReference type="SAM" id="Coils"/>
    </source>
</evidence>
<dbReference type="AlphaFoldDB" id="A0A3M2LF93"/>
<comment type="caution">
    <text evidence="3">The sequence shown here is derived from an EMBL/GenBank/DDBJ whole genome shotgun (WGS) entry which is preliminary data.</text>
</comment>
<name>A0A3M2LF93_9NOCA</name>
<dbReference type="Gene3D" id="6.10.250.660">
    <property type="match status" value="1"/>
</dbReference>
<dbReference type="OrthoDB" id="4210347at2"/>
<keyword evidence="4" id="KW-1185">Reference proteome</keyword>
<sequence>MSEMQVTPEEIGMVRFKRAGFGRRGYDTAQVDEYLGRIAQSMHQVLNDNNRLGTAADRTGQLLQMARVNNELQTHARQLENQLQATLQPEEIEDLQRQLSTATWGLARTQQELSDTRMQLARAQEELEQARTEIARAHAGSARDQISASGNAMTLLTQAQESADSVIESAERHARDLVAAARRQQREILERVRANAMKLAEPAAAPADGTDLDNLRTYARVAKVQLQAVVAALSAEIDKIDDLPSGPPTGGMRLGPAVVVAPMEPSPTALLAPWSGVATQTPRMTRGRAALPSPPDYNDY</sequence>
<accession>A0A3M2LF93</accession>
<keyword evidence="1" id="KW-0175">Coiled coil</keyword>
<protein>
    <submittedName>
        <fullName evidence="3">DivIVA domain-containing protein</fullName>
    </submittedName>
</protein>
<dbReference type="Proteomes" id="UP000279275">
    <property type="component" value="Unassembled WGS sequence"/>
</dbReference>
<reference evidence="3 4" key="1">
    <citation type="submission" date="2018-10" db="EMBL/GenBank/DDBJ databases">
        <title>Isolation from cow dung.</title>
        <authorList>
            <person name="Ling L."/>
        </authorList>
    </citation>
    <scope>NUCLEOTIDE SEQUENCE [LARGE SCALE GENOMIC DNA]</scope>
    <source>
        <strain evidence="3 4">NEAU-LL90</strain>
    </source>
</reference>
<feature type="region of interest" description="Disordered" evidence="2">
    <location>
        <begin position="281"/>
        <end position="300"/>
    </location>
</feature>
<feature type="coiled-coil region" evidence="1">
    <location>
        <begin position="62"/>
        <end position="140"/>
    </location>
</feature>
<dbReference type="RefSeq" id="WP_122186467.1">
    <property type="nucleotide sequence ID" value="NZ_RFFH01000001.1"/>
</dbReference>
<dbReference type="NCBIfam" id="TIGR03544">
    <property type="entry name" value="DivI1A_domain"/>
    <property type="match status" value="1"/>
</dbReference>
<organism evidence="3 4">
    <name type="scientific">Nocardia stercoris</name>
    <dbReference type="NCBI Taxonomy" id="2483361"/>
    <lineage>
        <taxon>Bacteria</taxon>
        <taxon>Bacillati</taxon>
        <taxon>Actinomycetota</taxon>
        <taxon>Actinomycetes</taxon>
        <taxon>Mycobacteriales</taxon>
        <taxon>Nocardiaceae</taxon>
        <taxon>Nocardia</taxon>
    </lineage>
</organism>
<evidence type="ECO:0000256" key="2">
    <source>
        <dbReference type="SAM" id="MobiDB-lite"/>
    </source>
</evidence>
<evidence type="ECO:0000313" key="3">
    <source>
        <dbReference type="EMBL" id="RMI35490.1"/>
    </source>
</evidence>
<dbReference type="EMBL" id="RFFH01000001">
    <property type="protein sequence ID" value="RMI35490.1"/>
    <property type="molecule type" value="Genomic_DNA"/>
</dbReference>
<dbReference type="InterPro" id="IPR019933">
    <property type="entry name" value="DivIVA_domain"/>
</dbReference>
<gene>
    <name evidence="3" type="ORF">EBN03_04355</name>
</gene>
<proteinExistence type="predicted"/>
<evidence type="ECO:0000313" key="4">
    <source>
        <dbReference type="Proteomes" id="UP000279275"/>
    </source>
</evidence>